<dbReference type="OrthoDB" id="9814054at2"/>
<evidence type="ECO:0000313" key="8">
    <source>
        <dbReference type="Proteomes" id="UP000233535"/>
    </source>
</evidence>
<dbReference type="PROSITE" id="PS00139">
    <property type="entry name" value="THIOL_PROTEASE_CYS"/>
    <property type="match status" value="1"/>
</dbReference>
<comment type="caution">
    <text evidence="7">The sequence shown here is derived from an EMBL/GenBank/DDBJ whole genome shotgun (WGS) entry which is preliminary data.</text>
</comment>
<dbReference type="GO" id="GO:0043418">
    <property type="term" value="P:homocysteine catabolic process"/>
    <property type="evidence" value="ECO:0007669"/>
    <property type="project" value="TreeGrafter"/>
</dbReference>
<dbReference type="EMBL" id="MVDD01000008">
    <property type="protein sequence ID" value="PKQ62435.1"/>
    <property type="molecule type" value="Genomic_DNA"/>
</dbReference>
<dbReference type="GO" id="GO:0070005">
    <property type="term" value="F:cysteine-type aminopeptidase activity"/>
    <property type="evidence" value="ECO:0007669"/>
    <property type="project" value="InterPro"/>
</dbReference>
<dbReference type="PANTHER" id="PTHR10363:SF2">
    <property type="entry name" value="BLEOMYCIN HYDROLASE"/>
    <property type="match status" value="1"/>
</dbReference>
<protein>
    <recommendedName>
        <fullName evidence="4">Aminopeptidase</fullName>
    </recommendedName>
</protein>
<organism evidence="7 8">
    <name type="scientific">Labilibaculum filiforme</name>
    <dbReference type="NCBI Taxonomy" id="1940526"/>
    <lineage>
        <taxon>Bacteria</taxon>
        <taxon>Pseudomonadati</taxon>
        <taxon>Bacteroidota</taxon>
        <taxon>Bacteroidia</taxon>
        <taxon>Marinilabiliales</taxon>
        <taxon>Marinifilaceae</taxon>
        <taxon>Labilibaculum</taxon>
    </lineage>
</organism>
<feature type="active site" evidence="5">
    <location>
        <position position="332"/>
    </location>
</feature>
<keyword evidence="3 4" id="KW-0788">Thiol protease</keyword>
<evidence type="ECO:0000256" key="1">
    <source>
        <dbReference type="ARBA" id="ARBA00022670"/>
    </source>
</evidence>
<keyword evidence="2 4" id="KW-0378">Hydrolase</keyword>
<feature type="signal peptide" evidence="6">
    <location>
        <begin position="1"/>
        <end position="23"/>
    </location>
</feature>
<dbReference type="InterPro" id="IPR000169">
    <property type="entry name" value="Pept_cys_AS"/>
</dbReference>
<dbReference type="GO" id="GO:0009636">
    <property type="term" value="P:response to toxic substance"/>
    <property type="evidence" value="ECO:0007669"/>
    <property type="project" value="TreeGrafter"/>
</dbReference>
<feature type="chain" id="PRO_5014690970" description="Aminopeptidase" evidence="6">
    <location>
        <begin position="24"/>
        <end position="398"/>
    </location>
</feature>
<feature type="active site" evidence="5">
    <location>
        <position position="353"/>
    </location>
</feature>
<evidence type="ECO:0000313" key="7">
    <source>
        <dbReference type="EMBL" id="PKQ62435.1"/>
    </source>
</evidence>
<dbReference type="Proteomes" id="UP000233535">
    <property type="component" value="Unassembled WGS sequence"/>
</dbReference>
<dbReference type="PIRSF" id="PIRSF005700">
    <property type="entry name" value="PepC"/>
    <property type="match status" value="1"/>
</dbReference>
<dbReference type="Gene3D" id="3.90.70.10">
    <property type="entry name" value="Cysteine proteinases"/>
    <property type="match status" value="1"/>
</dbReference>
<dbReference type="GO" id="GO:0006508">
    <property type="term" value="P:proteolysis"/>
    <property type="evidence" value="ECO:0007669"/>
    <property type="project" value="UniProtKB-KW"/>
</dbReference>
<dbReference type="RefSeq" id="WP_101261679.1">
    <property type="nucleotide sequence ID" value="NZ_MVDD01000008.1"/>
</dbReference>
<feature type="active site" evidence="5">
    <location>
        <position position="53"/>
    </location>
</feature>
<name>A0A2N3HWI7_9BACT</name>
<dbReference type="GO" id="GO:0005737">
    <property type="term" value="C:cytoplasm"/>
    <property type="evidence" value="ECO:0007669"/>
    <property type="project" value="TreeGrafter"/>
</dbReference>
<keyword evidence="8" id="KW-1185">Reference proteome</keyword>
<comment type="similarity">
    <text evidence="4">Belongs to the peptidase C1 family.</text>
</comment>
<dbReference type="InterPro" id="IPR004134">
    <property type="entry name" value="Peptidase_C1B"/>
</dbReference>
<dbReference type="PANTHER" id="PTHR10363">
    <property type="entry name" value="BLEOMYCIN HYDROLASE"/>
    <property type="match status" value="1"/>
</dbReference>
<proteinExistence type="inferred from homology"/>
<evidence type="ECO:0000256" key="4">
    <source>
        <dbReference type="PIRNR" id="PIRNR005700"/>
    </source>
</evidence>
<dbReference type="InterPro" id="IPR038765">
    <property type="entry name" value="Papain-like_cys_pep_sf"/>
</dbReference>
<keyword evidence="1 4" id="KW-0645">Protease</keyword>
<keyword evidence="4 7" id="KW-0031">Aminopeptidase</keyword>
<evidence type="ECO:0000256" key="2">
    <source>
        <dbReference type="ARBA" id="ARBA00022801"/>
    </source>
</evidence>
<evidence type="ECO:0000256" key="6">
    <source>
        <dbReference type="SAM" id="SignalP"/>
    </source>
</evidence>
<dbReference type="SUPFAM" id="SSF54001">
    <property type="entry name" value="Cysteine proteinases"/>
    <property type="match status" value="1"/>
</dbReference>
<evidence type="ECO:0000256" key="5">
    <source>
        <dbReference type="PIRSR" id="PIRSR005700-1"/>
    </source>
</evidence>
<accession>A0A2N3HWI7</accession>
<sequence>MKNRFILTAILAIGLLQSSSAQKKAEQKNTYQFTIEKQLQATPVKNQYRSGTCWAYASISFLESELLRMGKPEFDLSEMFIVNRNYHLRAMDYIRFHGMKSFSAGAEGWDALNIVKNFGMLPQDAYSGNTFDESMPVHGEMDEVLKAYVDAVVKNKNKKISPVWRKGFDGILDAYLGEIPETFTYGGAEYTPESFRDTMGLNMDDYLTITSYTHHPFYESFIFEGADNWSLGEVYNLPMDEMMQVVDNAIEKGYSLAWGSDVSEDGFSHRKGVAVVPETETKSMDNAEISKWENMSKDEKSVYGLDYPVKEKQITQEMRQVAFDNYESTEDHLMHMVGTAKDQNGNKYYLIKNSWGTDNNSHAGYFYASKAFVQYKTVGLLLHKDAIPVAIAKKLGLK</sequence>
<evidence type="ECO:0000256" key="3">
    <source>
        <dbReference type="ARBA" id="ARBA00022807"/>
    </source>
</evidence>
<gene>
    <name evidence="7" type="ORF">BZG02_11940</name>
</gene>
<dbReference type="Pfam" id="PF03051">
    <property type="entry name" value="Peptidase_C1_2"/>
    <property type="match status" value="1"/>
</dbReference>
<keyword evidence="6" id="KW-0732">Signal</keyword>
<dbReference type="AlphaFoldDB" id="A0A2N3HWI7"/>
<reference evidence="7 8" key="1">
    <citation type="journal article" date="2017" name="Front. Microbiol.">
        <title>Labilibaculum manganireducens gen. nov., sp. nov. and Labilibaculum filiforme sp. nov., Novel Bacteroidetes Isolated from Subsurface Sediments of the Baltic Sea.</title>
        <authorList>
            <person name="Vandieken V."/>
            <person name="Marshall I.P."/>
            <person name="Niemann H."/>
            <person name="Engelen B."/>
            <person name="Cypionka H."/>
        </authorList>
    </citation>
    <scope>NUCLEOTIDE SEQUENCE [LARGE SCALE GENOMIC DNA]</scope>
    <source>
        <strain evidence="7 8">59.16B</strain>
    </source>
</reference>